<evidence type="ECO:0000256" key="2">
    <source>
        <dbReference type="ARBA" id="ARBA00022722"/>
    </source>
</evidence>
<feature type="binding site" evidence="5">
    <location>
        <position position="169"/>
    </location>
    <ligand>
        <name>a divalent metal cation</name>
        <dbReference type="ChEBI" id="CHEBI:60240"/>
        <label>2</label>
    </ligand>
</feature>
<dbReference type="InterPro" id="IPR032466">
    <property type="entry name" value="Metal_Hydrolase"/>
</dbReference>
<keyword evidence="3 5" id="KW-0479">Metal-binding</keyword>
<name>A0A9N8HRU7_9STRA</name>
<dbReference type="Proteomes" id="UP001153069">
    <property type="component" value="Unassembled WGS sequence"/>
</dbReference>
<feature type="binding site" evidence="5">
    <location>
        <position position="131"/>
    </location>
    <ligand>
        <name>a divalent metal cation</name>
        <dbReference type="ChEBI" id="CHEBI:60240"/>
        <label>1</label>
    </ligand>
</feature>
<dbReference type="GO" id="GO:0008296">
    <property type="term" value="F:3'-5'-DNA exonuclease activity"/>
    <property type="evidence" value="ECO:0007669"/>
    <property type="project" value="TreeGrafter"/>
</dbReference>
<comment type="similarity">
    <text evidence="1">Belongs to the metallo-dependent hydrolases superfamily. TatD-type hydrolase family.</text>
</comment>
<evidence type="ECO:0000256" key="1">
    <source>
        <dbReference type="ARBA" id="ARBA00009275"/>
    </source>
</evidence>
<gene>
    <name evidence="6" type="ORF">SEMRO_1360_G266120.1</name>
</gene>
<keyword evidence="2" id="KW-0540">Nuclease</keyword>
<feature type="binding site" evidence="5">
    <location>
        <position position="244"/>
    </location>
    <ligand>
        <name>a divalent metal cation</name>
        <dbReference type="ChEBI" id="CHEBI:60240"/>
        <label>1</label>
    </ligand>
</feature>
<dbReference type="OrthoDB" id="6079689at2759"/>
<dbReference type="EMBL" id="CAICTM010001358">
    <property type="protein sequence ID" value="CAB9522957.1"/>
    <property type="molecule type" value="Genomic_DNA"/>
</dbReference>
<dbReference type="InterPro" id="IPR050891">
    <property type="entry name" value="TatD-type_Hydrolase"/>
</dbReference>
<dbReference type="PANTHER" id="PTHR10060:SF15">
    <property type="entry name" value="DEOXYRIBONUCLEASE TATDN1"/>
    <property type="match status" value="1"/>
</dbReference>
<keyword evidence="4" id="KW-0378">Hydrolase</keyword>
<proteinExistence type="inferred from homology"/>
<dbReference type="GO" id="GO:0046872">
    <property type="term" value="F:metal ion binding"/>
    <property type="evidence" value="ECO:0007669"/>
    <property type="project" value="UniProtKB-KW"/>
</dbReference>
<protein>
    <submittedName>
        <fullName evidence="6">Deoxyribonuclease TATDN1</fullName>
    </submittedName>
</protein>
<dbReference type="SUPFAM" id="SSF51556">
    <property type="entry name" value="Metallo-dependent hydrolases"/>
    <property type="match status" value="1"/>
</dbReference>
<feature type="binding site" evidence="5">
    <location>
        <position position="195"/>
    </location>
    <ligand>
        <name>a divalent metal cation</name>
        <dbReference type="ChEBI" id="CHEBI:60240"/>
        <label>2</label>
    </ligand>
</feature>
<evidence type="ECO:0000256" key="3">
    <source>
        <dbReference type="ARBA" id="ARBA00022723"/>
    </source>
</evidence>
<reference evidence="6" key="1">
    <citation type="submission" date="2020-06" db="EMBL/GenBank/DDBJ databases">
        <authorList>
            <consortium name="Plant Systems Biology data submission"/>
        </authorList>
    </citation>
    <scope>NUCLEOTIDE SEQUENCE</scope>
    <source>
        <strain evidence="6">D6</strain>
    </source>
</reference>
<evidence type="ECO:0000256" key="4">
    <source>
        <dbReference type="ARBA" id="ARBA00022801"/>
    </source>
</evidence>
<dbReference type="PIRSF" id="PIRSF005902">
    <property type="entry name" value="DNase_TatD"/>
    <property type="match status" value="1"/>
</dbReference>
<dbReference type="Gene3D" id="3.20.20.140">
    <property type="entry name" value="Metal-dependent hydrolases"/>
    <property type="match status" value="1"/>
</dbReference>
<dbReference type="InterPro" id="IPR001130">
    <property type="entry name" value="TatD-like"/>
</dbReference>
<organism evidence="6 7">
    <name type="scientific">Seminavis robusta</name>
    <dbReference type="NCBI Taxonomy" id="568900"/>
    <lineage>
        <taxon>Eukaryota</taxon>
        <taxon>Sar</taxon>
        <taxon>Stramenopiles</taxon>
        <taxon>Ochrophyta</taxon>
        <taxon>Bacillariophyta</taxon>
        <taxon>Bacillariophyceae</taxon>
        <taxon>Bacillariophycidae</taxon>
        <taxon>Naviculales</taxon>
        <taxon>Naviculaceae</taxon>
        <taxon>Seminavis</taxon>
    </lineage>
</organism>
<dbReference type="AlphaFoldDB" id="A0A9N8HRU7"/>
<dbReference type="PANTHER" id="PTHR10060">
    <property type="entry name" value="TATD FAMILY DEOXYRIBONUCLEASE"/>
    <property type="match status" value="1"/>
</dbReference>
<sequence length="321" mass="36197">MSQLRFVDIGANLLDDRFTKGVYHEKPRHEPDFDQVVERAAKVGVRHIIMTAGTIEESANAVQQVRKLRQAQQSTGIHFSCTVGVHPTRCLQEFVQGEDDDDGKDDEARLQRLLEIAKDGMTDQSVVAIGEIGLDYDRLQFTPKDVQIKYFIRQLQVLAADTGLPLFLHNRSVGSDLYDLLKEHQDCWTRGGVVHSFDDSHDLAMKFVNDLGLYIGLNGCSLREGTNLQVAKELPLDKVLLETDCPYCEVKRTHAGFHHVKTTFPTKQEKKFEKGVMVKGRCEPCQIIQVAEVLAGVKEIPLQEVADQCFENSLKLYGWDA</sequence>
<comment type="caution">
    <text evidence="6">The sequence shown here is derived from an EMBL/GenBank/DDBJ whole genome shotgun (WGS) entry which is preliminary data.</text>
</comment>
<evidence type="ECO:0000313" key="7">
    <source>
        <dbReference type="Proteomes" id="UP001153069"/>
    </source>
</evidence>
<dbReference type="CDD" id="cd01310">
    <property type="entry name" value="TatD_DNAse"/>
    <property type="match status" value="1"/>
</dbReference>
<keyword evidence="7" id="KW-1185">Reference proteome</keyword>
<evidence type="ECO:0000256" key="5">
    <source>
        <dbReference type="PIRSR" id="PIRSR005902-1"/>
    </source>
</evidence>
<dbReference type="GO" id="GO:0005829">
    <property type="term" value="C:cytosol"/>
    <property type="evidence" value="ECO:0007669"/>
    <property type="project" value="TreeGrafter"/>
</dbReference>
<accession>A0A9N8HRU7</accession>
<evidence type="ECO:0000313" key="6">
    <source>
        <dbReference type="EMBL" id="CAB9522957.1"/>
    </source>
</evidence>
<dbReference type="Pfam" id="PF01026">
    <property type="entry name" value="TatD_DNase"/>
    <property type="match status" value="1"/>
</dbReference>